<organism evidence="7 8">
    <name type="scientific">Sulfobacillus acidophilus (strain ATCC 700253 / DSM 10332 / NAL)</name>
    <dbReference type="NCBI Taxonomy" id="679936"/>
    <lineage>
        <taxon>Bacteria</taxon>
        <taxon>Bacillati</taxon>
        <taxon>Bacillota</taxon>
        <taxon>Clostridia</taxon>
        <taxon>Eubacteriales</taxon>
        <taxon>Clostridiales Family XVII. Incertae Sedis</taxon>
        <taxon>Sulfobacillus</taxon>
    </lineage>
</organism>
<evidence type="ECO:0000313" key="7">
    <source>
        <dbReference type="EMBL" id="AEW06684.1"/>
    </source>
</evidence>
<dbReference type="KEGG" id="sap:Sulac_3238"/>
<keyword evidence="2 5" id="KW-0597">Phosphoprotein</keyword>
<evidence type="ECO:0000259" key="6">
    <source>
        <dbReference type="PROSITE" id="PS50110"/>
    </source>
</evidence>
<dbReference type="PANTHER" id="PTHR44591">
    <property type="entry name" value="STRESS RESPONSE REGULATOR PROTEIN 1"/>
    <property type="match status" value="1"/>
</dbReference>
<comment type="function">
    <text evidence="4">May play the central regulatory role in sporulation. It may be an element of the effector pathway responsible for the activation of sporulation genes in response to nutritional stress. Spo0A may act in concert with spo0H (a sigma factor) to control the expression of some genes that are critical to the sporulation process.</text>
</comment>
<sequence length="123" mass="13275">MQILIADDAAFMRMRLKKVLEEAGYEVVEAANGVEAVNLYEAHQPAAVLMDITMPEMDGVAATQAICQKDPEARVIMVSALGQQAMVVSAIQAGAKDFIVKPYEPDRVLQALAKWAKSPSSKA</sequence>
<dbReference type="CDD" id="cd17542">
    <property type="entry name" value="REC_CheY"/>
    <property type="match status" value="1"/>
</dbReference>
<evidence type="ECO:0000256" key="2">
    <source>
        <dbReference type="ARBA" id="ARBA00022553"/>
    </source>
</evidence>
<dbReference type="STRING" id="679936.Sulac_3238"/>
<evidence type="ECO:0000256" key="5">
    <source>
        <dbReference type="PROSITE-ProRule" id="PRU00169"/>
    </source>
</evidence>
<reference evidence="7 8" key="2">
    <citation type="journal article" date="2012" name="Stand. Genomic Sci.">
        <title>Complete genome sequence of the moderately thermophilic mineral-sulfide-oxidizing firmicute Sulfobacillus acidophilus type strain (NAL(T)).</title>
        <authorList>
            <person name="Anderson I."/>
            <person name="Chertkov O."/>
            <person name="Chen A."/>
            <person name="Saunders E."/>
            <person name="Lapidus A."/>
            <person name="Nolan M."/>
            <person name="Lucas S."/>
            <person name="Hammon N."/>
            <person name="Deshpande S."/>
            <person name="Cheng J.F."/>
            <person name="Han C."/>
            <person name="Tapia R."/>
            <person name="Goodwin L.A."/>
            <person name="Pitluck S."/>
            <person name="Liolios K."/>
            <person name="Pagani I."/>
            <person name="Ivanova N."/>
            <person name="Mikhailova N."/>
            <person name="Pati A."/>
            <person name="Palaniappan K."/>
            <person name="Land M."/>
            <person name="Pan C."/>
            <person name="Rohde M."/>
            <person name="Pukall R."/>
            <person name="Goker M."/>
            <person name="Detter J.C."/>
            <person name="Woyke T."/>
            <person name="Bristow J."/>
            <person name="Eisen J.A."/>
            <person name="Markowitz V."/>
            <person name="Hugenholtz P."/>
            <person name="Kyrpides N.C."/>
            <person name="Klenk H.P."/>
            <person name="Mavromatis K."/>
        </authorList>
    </citation>
    <scope>NUCLEOTIDE SEQUENCE [LARGE SCALE GENOMIC DNA]</scope>
    <source>
        <strain evidence="8">ATCC 700253 / DSM 10332 / NAL</strain>
    </source>
</reference>
<accession>G8TSJ2</accession>
<keyword evidence="8" id="KW-1185">Reference proteome</keyword>
<dbReference type="SMART" id="SM00448">
    <property type="entry name" value="REC"/>
    <property type="match status" value="1"/>
</dbReference>
<feature type="modified residue" description="4-aspartylphosphate" evidence="5">
    <location>
        <position position="51"/>
    </location>
</feature>
<evidence type="ECO:0000313" key="8">
    <source>
        <dbReference type="Proteomes" id="UP000005439"/>
    </source>
</evidence>
<evidence type="ECO:0000256" key="4">
    <source>
        <dbReference type="ARBA" id="ARBA00024867"/>
    </source>
</evidence>
<dbReference type="InterPro" id="IPR011006">
    <property type="entry name" value="CheY-like_superfamily"/>
</dbReference>
<keyword evidence="3" id="KW-0902">Two-component regulatory system</keyword>
<dbReference type="Gene3D" id="3.40.50.2300">
    <property type="match status" value="1"/>
</dbReference>
<gene>
    <name evidence="7" type="ordered locus">Sulac_3238</name>
</gene>
<dbReference type="AlphaFoldDB" id="G8TSJ2"/>
<dbReference type="Pfam" id="PF00072">
    <property type="entry name" value="Response_reg"/>
    <property type="match status" value="1"/>
</dbReference>
<evidence type="ECO:0000256" key="1">
    <source>
        <dbReference type="ARBA" id="ARBA00018672"/>
    </source>
</evidence>
<dbReference type="HOGENOM" id="CLU_000445_69_15_9"/>
<dbReference type="InterPro" id="IPR050595">
    <property type="entry name" value="Bact_response_regulator"/>
</dbReference>
<proteinExistence type="predicted"/>
<dbReference type="SUPFAM" id="SSF52172">
    <property type="entry name" value="CheY-like"/>
    <property type="match status" value="1"/>
</dbReference>
<dbReference type="GO" id="GO:0000160">
    <property type="term" value="P:phosphorelay signal transduction system"/>
    <property type="evidence" value="ECO:0007669"/>
    <property type="project" value="UniProtKB-KW"/>
</dbReference>
<name>G8TSJ2_SULAD</name>
<dbReference type="Proteomes" id="UP000005439">
    <property type="component" value="Chromosome"/>
</dbReference>
<protein>
    <recommendedName>
        <fullName evidence="1">Stage 0 sporulation protein A homolog</fullName>
    </recommendedName>
</protein>
<dbReference type="PATRIC" id="fig|679936.5.peg.3349"/>
<dbReference type="EMBL" id="CP003179">
    <property type="protein sequence ID" value="AEW06684.1"/>
    <property type="molecule type" value="Genomic_DNA"/>
</dbReference>
<reference evidence="8" key="1">
    <citation type="submission" date="2011-12" db="EMBL/GenBank/DDBJ databases">
        <title>The complete genome of chromosome of Sulfobacillus acidophilus DSM 10332.</title>
        <authorList>
            <person name="Lucas S."/>
            <person name="Han J."/>
            <person name="Lapidus A."/>
            <person name="Bruce D."/>
            <person name="Goodwin L."/>
            <person name="Pitluck S."/>
            <person name="Peters L."/>
            <person name="Kyrpides N."/>
            <person name="Mavromatis K."/>
            <person name="Ivanova N."/>
            <person name="Mikhailova N."/>
            <person name="Chertkov O."/>
            <person name="Saunders E."/>
            <person name="Detter J.C."/>
            <person name="Tapia R."/>
            <person name="Han C."/>
            <person name="Land M."/>
            <person name="Hauser L."/>
            <person name="Markowitz V."/>
            <person name="Cheng J.-F."/>
            <person name="Hugenholtz P."/>
            <person name="Woyke T."/>
            <person name="Wu D."/>
            <person name="Pukall R."/>
            <person name="Gehrich-Schroeter G."/>
            <person name="Schneider S."/>
            <person name="Klenk H.-P."/>
            <person name="Eisen J.A."/>
        </authorList>
    </citation>
    <scope>NUCLEOTIDE SEQUENCE [LARGE SCALE GENOMIC DNA]</scope>
    <source>
        <strain evidence="8">ATCC 700253 / DSM 10332 / NAL</strain>
    </source>
</reference>
<dbReference type="PROSITE" id="PS50110">
    <property type="entry name" value="RESPONSE_REGULATORY"/>
    <property type="match status" value="1"/>
</dbReference>
<evidence type="ECO:0000256" key="3">
    <source>
        <dbReference type="ARBA" id="ARBA00023012"/>
    </source>
</evidence>
<dbReference type="PANTHER" id="PTHR44591:SF14">
    <property type="entry name" value="PROTEIN PILG"/>
    <property type="match status" value="1"/>
</dbReference>
<dbReference type="InterPro" id="IPR001789">
    <property type="entry name" value="Sig_transdc_resp-reg_receiver"/>
</dbReference>
<feature type="domain" description="Response regulatory" evidence="6">
    <location>
        <begin position="2"/>
        <end position="116"/>
    </location>
</feature>